<organism evidence="6 7">
    <name type="scientific">Priestia megaterium</name>
    <name type="common">Bacillus megaterium</name>
    <dbReference type="NCBI Taxonomy" id="1404"/>
    <lineage>
        <taxon>Bacteria</taxon>
        <taxon>Bacillati</taxon>
        <taxon>Bacillota</taxon>
        <taxon>Bacilli</taxon>
        <taxon>Bacillales</taxon>
        <taxon>Bacillaceae</taxon>
        <taxon>Priestia</taxon>
    </lineage>
</organism>
<dbReference type="PANTHER" id="PTHR33798:SF5">
    <property type="entry name" value="FLAVIN REDUCTASE LIKE DOMAIN-CONTAINING PROTEIN"/>
    <property type="match status" value="1"/>
</dbReference>
<evidence type="ECO:0000256" key="3">
    <source>
        <dbReference type="ARBA" id="ARBA00022643"/>
    </source>
</evidence>
<dbReference type="AlphaFoldDB" id="A0A6H1PBW2"/>
<comment type="cofactor">
    <cofactor evidence="1">
        <name>FMN</name>
        <dbReference type="ChEBI" id="CHEBI:58210"/>
    </cofactor>
</comment>
<gene>
    <name evidence="6" type="ORF">HFZ78_23615</name>
</gene>
<name>A0A6H1PBW2_PRIMG</name>
<dbReference type="SMART" id="SM00903">
    <property type="entry name" value="Flavin_Reduct"/>
    <property type="match status" value="1"/>
</dbReference>
<reference evidence="6 7" key="1">
    <citation type="submission" date="2020-04" db="EMBL/GenBank/DDBJ databases">
        <title>Genome-Wide Identification of 5-Methylcytosine Sites in Bacterial Genomes By High-Throughput Sequencing of MspJI Restriction Fragments.</title>
        <authorList>
            <person name="Wu V."/>
        </authorList>
    </citation>
    <scope>NUCLEOTIDE SEQUENCE [LARGE SCALE GENOMIC DNA]</scope>
    <source>
        <strain evidence="6 7">S2</strain>
    </source>
</reference>
<dbReference type="Gene3D" id="2.30.110.10">
    <property type="entry name" value="Electron Transport, Fmn-binding Protein, Chain A"/>
    <property type="match status" value="1"/>
</dbReference>
<feature type="domain" description="Flavin reductase like" evidence="5">
    <location>
        <begin position="21"/>
        <end position="167"/>
    </location>
</feature>
<keyword evidence="3" id="KW-0288">FMN</keyword>
<keyword evidence="2" id="KW-0285">Flavoprotein</keyword>
<dbReference type="EMBL" id="CP051128">
    <property type="protein sequence ID" value="QIZ11100.1"/>
    <property type="molecule type" value="Genomic_DNA"/>
</dbReference>
<comment type="similarity">
    <text evidence="4">Belongs to the flavoredoxin family.</text>
</comment>
<evidence type="ECO:0000256" key="2">
    <source>
        <dbReference type="ARBA" id="ARBA00022630"/>
    </source>
</evidence>
<protein>
    <submittedName>
        <fullName evidence="6">Flavin reductase family protein</fullName>
    </submittedName>
</protein>
<evidence type="ECO:0000256" key="4">
    <source>
        <dbReference type="ARBA" id="ARBA00038054"/>
    </source>
</evidence>
<evidence type="ECO:0000256" key="1">
    <source>
        <dbReference type="ARBA" id="ARBA00001917"/>
    </source>
</evidence>
<dbReference type="InterPro" id="IPR012349">
    <property type="entry name" value="Split_barrel_FMN-bd"/>
</dbReference>
<accession>A0A6H1PBW2</accession>
<evidence type="ECO:0000313" key="7">
    <source>
        <dbReference type="Proteomes" id="UP000501868"/>
    </source>
</evidence>
<dbReference type="PANTHER" id="PTHR33798">
    <property type="entry name" value="FLAVOPROTEIN OXYGENASE"/>
    <property type="match status" value="1"/>
</dbReference>
<dbReference type="InterPro" id="IPR002563">
    <property type="entry name" value="Flavin_Rdtase-like_dom"/>
</dbReference>
<dbReference type="SUPFAM" id="SSF50475">
    <property type="entry name" value="FMN-binding split barrel"/>
    <property type="match status" value="1"/>
</dbReference>
<dbReference type="Proteomes" id="UP000501868">
    <property type="component" value="Chromosome"/>
</dbReference>
<dbReference type="Pfam" id="PF01613">
    <property type="entry name" value="Flavin_Reduct"/>
    <property type="match status" value="1"/>
</dbReference>
<dbReference type="GO" id="GO:0016646">
    <property type="term" value="F:oxidoreductase activity, acting on the CH-NH group of donors, NAD or NADP as acceptor"/>
    <property type="evidence" value="ECO:0007669"/>
    <property type="project" value="UniProtKB-ARBA"/>
</dbReference>
<proteinExistence type="inferred from homology"/>
<reference evidence="6 7" key="2">
    <citation type="submission" date="2020-04" db="EMBL/GenBank/DDBJ databases">
        <authorList>
            <person name="Fomenkov A."/>
            <person name="Anton B.P."/>
            <person name="Roberts R.J."/>
        </authorList>
    </citation>
    <scope>NUCLEOTIDE SEQUENCE [LARGE SCALE GENOMIC DNA]</scope>
    <source>
        <strain evidence="6 7">S2</strain>
    </source>
</reference>
<evidence type="ECO:0000313" key="6">
    <source>
        <dbReference type="EMBL" id="QIZ11100.1"/>
    </source>
</evidence>
<sequence length="196" mass="21711">MHLNPTSLSESELYNIISGAVSPRPIAWISTVSKEGGFNLAPFSFFTVASSNPPMLCFSIGPGEGEREGTPKDTLTNIRDTHEFVFNFVPFNLVQSMEQSSKNYHPDVDEFTEVGVSQLGSSKVKPPGVKESPIQFECKLENIIPLGKDHLVIGKVVHITIENAYFQNGKLNLIKLQHVGRLAGNYIQVKDFFTLK</sequence>
<evidence type="ECO:0000259" key="5">
    <source>
        <dbReference type="SMART" id="SM00903"/>
    </source>
</evidence>
<dbReference type="GO" id="GO:0010181">
    <property type="term" value="F:FMN binding"/>
    <property type="evidence" value="ECO:0007669"/>
    <property type="project" value="InterPro"/>
</dbReference>